<protein>
    <submittedName>
        <fullName evidence="1">Uncharacterized protein</fullName>
    </submittedName>
</protein>
<dbReference type="EMBL" id="JANBVB010000304">
    <property type="protein sequence ID" value="KAJ2895345.1"/>
    <property type="molecule type" value="Genomic_DNA"/>
</dbReference>
<evidence type="ECO:0000313" key="2">
    <source>
        <dbReference type="Proteomes" id="UP001139981"/>
    </source>
</evidence>
<name>A0ACC1M3I9_9FUNG</name>
<keyword evidence="2" id="KW-1185">Reference proteome</keyword>
<dbReference type="Proteomes" id="UP001139981">
    <property type="component" value="Unassembled WGS sequence"/>
</dbReference>
<proteinExistence type="predicted"/>
<reference evidence="1" key="1">
    <citation type="submission" date="2022-07" db="EMBL/GenBank/DDBJ databases">
        <title>Phylogenomic reconstructions and comparative analyses of Kickxellomycotina fungi.</title>
        <authorList>
            <person name="Reynolds N.K."/>
            <person name="Stajich J.E."/>
            <person name="Barry K."/>
            <person name="Grigoriev I.V."/>
            <person name="Crous P."/>
            <person name="Smith M.E."/>
        </authorList>
    </citation>
    <scope>NUCLEOTIDE SEQUENCE</scope>
    <source>
        <strain evidence="1">CBS 190363</strain>
    </source>
</reference>
<organism evidence="1 2">
    <name type="scientific">Coemansia aciculifera</name>
    <dbReference type="NCBI Taxonomy" id="417176"/>
    <lineage>
        <taxon>Eukaryota</taxon>
        <taxon>Fungi</taxon>
        <taxon>Fungi incertae sedis</taxon>
        <taxon>Zoopagomycota</taxon>
        <taxon>Kickxellomycotina</taxon>
        <taxon>Kickxellomycetes</taxon>
        <taxon>Kickxellales</taxon>
        <taxon>Kickxellaceae</taxon>
        <taxon>Coemansia</taxon>
    </lineage>
</organism>
<comment type="caution">
    <text evidence="1">The sequence shown here is derived from an EMBL/GenBank/DDBJ whole genome shotgun (WGS) entry which is preliminary data.</text>
</comment>
<evidence type="ECO:0000313" key="1">
    <source>
        <dbReference type="EMBL" id="KAJ2895345.1"/>
    </source>
</evidence>
<sequence>MSRSPTAKKRSSGEWSEEQRPPTNTKPDDTVAEREDEPTRLSLEEGDEQSEEHQNEDGRTSPSSNTSTLRSMLRRTSSSRGPASENSLRRARRSSSYKDAPRPRNEALDHATPGHQSQPLGLPSPCRRGGSHKKQRLCERSSPPRSSSPPPEAEEPFAAAESPEHDTKSTLMEPPKTVKRGSGKHSSHIESPPLVPLEKPEAVSTAVTATDAPEPEASAGDGPSQKEPVASPAVERKKTPSSSAAITSSSKANASETTEQAAESSSAPVVAPDFGLSGKLAAETNTVNGVVLKYAEPPEARKPKDRWRLYVFKDGKDIDMHHVDKASGYLFGRDRKV</sequence>
<accession>A0ACC1M3I9</accession>
<gene>
    <name evidence="1" type="ORF">IWW38_002332</name>
</gene>